<evidence type="ECO:0000313" key="2">
    <source>
        <dbReference type="EMBL" id="KAK4192873.1"/>
    </source>
</evidence>
<protein>
    <recommendedName>
        <fullName evidence="4">Secreted protein</fullName>
    </recommendedName>
</protein>
<evidence type="ECO:0000256" key="1">
    <source>
        <dbReference type="SAM" id="SignalP"/>
    </source>
</evidence>
<reference evidence="2" key="2">
    <citation type="submission" date="2023-05" db="EMBL/GenBank/DDBJ databases">
        <authorList>
            <consortium name="Lawrence Berkeley National Laboratory"/>
            <person name="Steindorff A."/>
            <person name="Hensen N."/>
            <person name="Bonometti L."/>
            <person name="Westerberg I."/>
            <person name="Brannstrom I.O."/>
            <person name="Guillou S."/>
            <person name="Cros-Aarteil S."/>
            <person name="Calhoun S."/>
            <person name="Haridas S."/>
            <person name="Kuo A."/>
            <person name="Mondo S."/>
            <person name="Pangilinan J."/>
            <person name="Riley R."/>
            <person name="Labutti K."/>
            <person name="Andreopoulos B."/>
            <person name="Lipzen A."/>
            <person name="Chen C."/>
            <person name="Yanf M."/>
            <person name="Daum C."/>
            <person name="Ng V."/>
            <person name="Clum A."/>
            <person name="Ohm R."/>
            <person name="Martin F."/>
            <person name="Silar P."/>
            <person name="Natvig D."/>
            <person name="Lalanne C."/>
            <person name="Gautier V."/>
            <person name="Ament-Velasquez S.L."/>
            <person name="Kruys A."/>
            <person name="Hutchinson M.I."/>
            <person name="Powell A.J."/>
            <person name="Barry K."/>
            <person name="Miller A.N."/>
            <person name="Grigoriev I.V."/>
            <person name="Debuchy R."/>
            <person name="Gladieux P."/>
            <person name="Thoren M.H."/>
            <person name="Johannesson H."/>
        </authorList>
    </citation>
    <scope>NUCLEOTIDE SEQUENCE</scope>
    <source>
        <strain evidence="2">PSN309</strain>
    </source>
</reference>
<feature type="signal peptide" evidence="1">
    <location>
        <begin position="1"/>
        <end position="20"/>
    </location>
</feature>
<reference evidence="2" key="1">
    <citation type="journal article" date="2023" name="Mol. Phylogenet. Evol.">
        <title>Genome-scale phylogeny and comparative genomics of the fungal order Sordariales.</title>
        <authorList>
            <person name="Hensen N."/>
            <person name="Bonometti L."/>
            <person name="Westerberg I."/>
            <person name="Brannstrom I.O."/>
            <person name="Guillou S."/>
            <person name="Cros-Aarteil S."/>
            <person name="Calhoun S."/>
            <person name="Haridas S."/>
            <person name="Kuo A."/>
            <person name="Mondo S."/>
            <person name="Pangilinan J."/>
            <person name="Riley R."/>
            <person name="LaButti K."/>
            <person name="Andreopoulos B."/>
            <person name="Lipzen A."/>
            <person name="Chen C."/>
            <person name="Yan M."/>
            <person name="Daum C."/>
            <person name="Ng V."/>
            <person name="Clum A."/>
            <person name="Steindorff A."/>
            <person name="Ohm R.A."/>
            <person name="Martin F."/>
            <person name="Silar P."/>
            <person name="Natvig D.O."/>
            <person name="Lalanne C."/>
            <person name="Gautier V."/>
            <person name="Ament-Velasquez S.L."/>
            <person name="Kruys A."/>
            <person name="Hutchinson M.I."/>
            <person name="Powell A.J."/>
            <person name="Barry K."/>
            <person name="Miller A.N."/>
            <person name="Grigoriev I.V."/>
            <person name="Debuchy R."/>
            <person name="Gladieux P."/>
            <person name="Hiltunen Thoren M."/>
            <person name="Johannesson H."/>
        </authorList>
    </citation>
    <scope>NUCLEOTIDE SEQUENCE</scope>
    <source>
        <strain evidence="2">PSN309</strain>
    </source>
</reference>
<keyword evidence="3" id="KW-1185">Reference proteome</keyword>
<comment type="caution">
    <text evidence="2">The sequence shown here is derived from an EMBL/GenBank/DDBJ whole genome shotgun (WGS) entry which is preliminary data.</text>
</comment>
<feature type="chain" id="PRO_5043029482" description="Secreted protein" evidence="1">
    <location>
        <begin position="21"/>
        <end position="93"/>
    </location>
</feature>
<sequence length="93" mass="10389">MPIGWLVILFPLSLTNTGLSAAGIRQGRRRSLLERNKPLNEVLLSFYRLSLHIASAAEDPMAADMFAHLLPPTRLDNTLWGGLFPPVFCVWES</sequence>
<dbReference type="EMBL" id="MU864352">
    <property type="protein sequence ID" value="KAK4192873.1"/>
    <property type="molecule type" value="Genomic_DNA"/>
</dbReference>
<keyword evidence="1" id="KW-0732">Signal</keyword>
<dbReference type="AlphaFoldDB" id="A0AAN6X2H9"/>
<dbReference type="Proteomes" id="UP001302126">
    <property type="component" value="Unassembled WGS sequence"/>
</dbReference>
<evidence type="ECO:0000313" key="3">
    <source>
        <dbReference type="Proteomes" id="UP001302126"/>
    </source>
</evidence>
<evidence type="ECO:0008006" key="4">
    <source>
        <dbReference type="Google" id="ProtNLM"/>
    </source>
</evidence>
<gene>
    <name evidence="2" type="ORF">QBC35DRAFT_158548</name>
</gene>
<accession>A0AAN6X2H9</accession>
<organism evidence="2 3">
    <name type="scientific">Podospora australis</name>
    <dbReference type="NCBI Taxonomy" id="1536484"/>
    <lineage>
        <taxon>Eukaryota</taxon>
        <taxon>Fungi</taxon>
        <taxon>Dikarya</taxon>
        <taxon>Ascomycota</taxon>
        <taxon>Pezizomycotina</taxon>
        <taxon>Sordariomycetes</taxon>
        <taxon>Sordariomycetidae</taxon>
        <taxon>Sordariales</taxon>
        <taxon>Podosporaceae</taxon>
        <taxon>Podospora</taxon>
    </lineage>
</organism>
<name>A0AAN6X2H9_9PEZI</name>
<proteinExistence type="predicted"/>